<protein>
    <submittedName>
        <fullName evidence="1">Uncharacterized protein</fullName>
    </submittedName>
</protein>
<feature type="non-terminal residue" evidence="1">
    <location>
        <position position="1"/>
    </location>
</feature>
<name>A0A061QLQ1_9CHLO</name>
<dbReference type="AlphaFoldDB" id="A0A061QLQ1"/>
<gene>
    <name evidence="1" type="ORF">TSPGSL018_28496</name>
</gene>
<evidence type="ECO:0000313" key="1">
    <source>
        <dbReference type="EMBL" id="JAC60618.1"/>
    </source>
</evidence>
<organism evidence="1">
    <name type="scientific">Tetraselmis sp. GSL018</name>
    <dbReference type="NCBI Taxonomy" id="582737"/>
    <lineage>
        <taxon>Eukaryota</taxon>
        <taxon>Viridiplantae</taxon>
        <taxon>Chlorophyta</taxon>
        <taxon>core chlorophytes</taxon>
        <taxon>Chlorodendrophyceae</taxon>
        <taxon>Chlorodendrales</taxon>
        <taxon>Chlorodendraceae</taxon>
        <taxon>Tetraselmis</taxon>
    </lineage>
</organism>
<dbReference type="EMBL" id="GBEZ01026605">
    <property type="protein sequence ID" value="JAC60618.1"/>
    <property type="molecule type" value="Transcribed_RNA"/>
</dbReference>
<proteinExistence type="predicted"/>
<feature type="non-terminal residue" evidence="1">
    <location>
        <position position="120"/>
    </location>
</feature>
<reference evidence="1" key="1">
    <citation type="submission" date="2014-05" db="EMBL/GenBank/DDBJ databases">
        <title>The transcriptome of the halophilic microalga Tetraselmis sp. GSL018 isolated from the Great Salt Lake, Utah.</title>
        <authorList>
            <person name="Jinkerson R.E."/>
            <person name="D'Adamo S."/>
            <person name="Posewitz M.C."/>
        </authorList>
    </citation>
    <scope>NUCLEOTIDE SEQUENCE</scope>
    <source>
        <strain evidence="1">GSL018</strain>
    </source>
</reference>
<sequence>RGCAGPPPARPVPLSLLLLPRFWSRGADKGLLPSPVSPSPHRFCLSLCQGPESRASSSDDPAPRSRFALSHAVLFQGPARPLLPAILFPYPLPGLSRLCCAQSELPPDLRPHPPHPGNLA</sequence>
<accession>A0A061QLQ1</accession>